<dbReference type="RefSeq" id="XP_043014303.1">
    <property type="nucleotide sequence ID" value="XM_043149695.1"/>
</dbReference>
<reference evidence="5" key="1">
    <citation type="journal article" date="2021" name="Genome Biol. Evol.">
        <title>The assembled and annotated genome of the fairy-ring fungus Marasmius oreades.</title>
        <authorList>
            <person name="Hiltunen M."/>
            <person name="Ament-Velasquez S.L."/>
            <person name="Johannesson H."/>
        </authorList>
    </citation>
    <scope>NUCLEOTIDE SEQUENCE</scope>
    <source>
        <strain evidence="5">03SP1</strain>
    </source>
</reference>
<feature type="compositionally biased region" description="Low complexity" evidence="3">
    <location>
        <begin position="174"/>
        <end position="186"/>
    </location>
</feature>
<proteinExistence type="inferred from homology"/>
<evidence type="ECO:0000313" key="6">
    <source>
        <dbReference type="Proteomes" id="UP001049176"/>
    </source>
</evidence>
<dbReference type="AlphaFoldDB" id="A0A9P7V058"/>
<sequence>MSYSYGHGEYHNESASALSSSSQLPQWETLEQHHTEPQQQPQQQSEIVLSPTQPIPFFPMADEYLTTDQLHQLHSPTDPHHSLLSHRSSYDSTSDGRFNSLSPGDIGTPTSTSADPTTNPSRSRRGGRQALRRVQTRAMTNPYPPSSMHAMQPPPLPTGREHRVGDSTPAMHRSPPAITTSPTTPILGSPMAGAQSGGYSEANRISPYSPSGNVLPPPPTPPTGTSISTSEHPVPAQVQRPQAQSQPRRRLIPRADMHYDPQSHVLSVSMELPGVKKAELRLTLSTCLFNRVRQLTVKGRSDPVFANGSSSLVGNNTDGSRAPEGDGDTAMDAEPRGGGGQGDTVGGALYRYAVRERKYGDFSRILNVPSETRPEDIQAEMENGVLTLKIVCGPPAESPDTQVVPIR</sequence>
<gene>
    <name evidence="5" type="ORF">E1B28_005151</name>
</gene>
<dbReference type="OrthoDB" id="1431247at2759"/>
<accession>A0A9P7V058</accession>
<feature type="region of interest" description="Disordered" evidence="3">
    <location>
        <begin position="302"/>
        <end position="345"/>
    </location>
</feature>
<evidence type="ECO:0000313" key="5">
    <source>
        <dbReference type="EMBL" id="KAG7097833.1"/>
    </source>
</evidence>
<evidence type="ECO:0000256" key="1">
    <source>
        <dbReference type="PROSITE-ProRule" id="PRU00285"/>
    </source>
</evidence>
<feature type="compositionally biased region" description="Polar residues" evidence="3">
    <location>
        <begin position="85"/>
        <end position="120"/>
    </location>
</feature>
<dbReference type="Gene3D" id="2.60.40.790">
    <property type="match status" value="1"/>
</dbReference>
<feature type="compositionally biased region" description="Low complexity" evidence="3">
    <location>
        <begin position="223"/>
        <end position="246"/>
    </location>
</feature>
<dbReference type="GeneID" id="66074227"/>
<dbReference type="InterPro" id="IPR008978">
    <property type="entry name" value="HSP20-like_chaperone"/>
</dbReference>
<feature type="compositionally biased region" description="Basic residues" evidence="3">
    <location>
        <begin position="122"/>
        <end position="135"/>
    </location>
</feature>
<keyword evidence="6" id="KW-1185">Reference proteome</keyword>
<comment type="similarity">
    <text evidence="1 2">Belongs to the small heat shock protein (HSP20) family.</text>
</comment>
<evidence type="ECO:0000256" key="3">
    <source>
        <dbReference type="SAM" id="MobiDB-lite"/>
    </source>
</evidence>
<feature type="compositionally biased region" description="Polar residues" evidence="3">
    <location>
        <begin position="307"/>
        <end position="319"/>
    </location>
</feature>
<feature type="region of interest" description="Disordered" evidence="3">
    <location>
        <begin position="1"/>
        <end position="55"/>
    </location>
</feature>
<dbReference type="PROSITE" id="PS01031">
    <property type="entry name" value="SHSP"/>
    <property type="match status" value="1"/>
</dbReference>
<organism evidence="5 6">
    <name type="scientific">Marasmius oreades</name>
    <name type="common">fairy-ring Marasmius</name>
    <dbReference type="NCBI Taxonomy" id="181124"/>
    <lineage>
        <taxon>Eukaryota</taxon>
        <taxon>Fungi</taxon>
        <taxon>Dikarya</taxon>
        <taxon>Basidiomycota</taxon>
        <taxon>Agaricomycotina</taxon>
        <taxon>Agaricomycetes</taxon>
        <taxon>Agaricomycetidae</taxon>
        <taxon>Agaricales</taxon>
        <taxon>Marasmiineae</taxon>
        <taxon>Marasmiaceae</taxon>
        <taxon>Marasmius</taxon>
    </lineage>
</organism>
<dbReference type="EMBL" id="CM032182">
    <property type="protein sequence ID" value="KAG7097833.1"/>
    <property type="molecule type" value="Genomic_DNA"/>
</dbReference>
<feature type="compositionally biased region" description="Gly residues" evidence="3">
    <location>
        <begin position="336"/>
        <end position="345"/>
    </location>
</feature>
<dbReference type="InterPro" id="IPR002068">
    <property type="entry name" value="A-crystallin/Hsp20_dom"/>
</dbReference>
<dbReference type="Proteomes" id="UP001049176">
    <property type="component" value="Chromosome 2"/>
</dbReference>
<dbReference type="SUPFAM" id="SSF49764">
    <property type="entry name" value="HSP20-like chaperones"/>
    <property type="match status" value="1"/>
</dbReference>
<dbReference type="KEGG" id="more:E1B28_005151"/>
<dbReference type="CDD" id="cd06464">
    <property type="entry name" value="ACD_sHsps-like"/>
    <property type="match status" value="1"/>
</dbReference>
<name>A0A9P7V058_9AGAR</name>
<evidence type="ECO:0000256" key="2">
    <source>
        <dbReference type="RuleBase" id="RU003616"/>
    </source>
</evidence>
<feature type="domain" description="SHSP" evidence="4">
    <location>
        <begin position="246"/>
        <end position="407"/>
    </location>
</feature>
<evidence type="ECO:0000259" key="4">
    <source>
        <dbReference type="PROSITE" id="PS01031"/>
    </source>
</evidence>
<feature type="region of interest" description="Disordered" evidence="3">
    <location>
        <begin position="72"/>
        <end position="248"/>
    </location>
</feature>
<protein>
    <recommendedName>
        <fullName evidence="4">SHSP domain-containing protein</fullName>
    </recommendedName>
</protein>
<dbReference type="Pfam" id="PF00011">
    <property type="entry name" value="HSP20"/>
    <property type="match status" value="1"/>
</dbReference>
<comment type="caution">
    <text evidence="5">The sequence shown here is derived from an EMBL/GenBank/DDBJ whole genome shotgun (WGS) entry which is preliminary data.</text>
</comment>